<keyword evidence="4" id="KW-1185">Reference proteome</keyword>
<feature type="region of interest" description="Disordered" evidence="1">
    <location>
        <begin position="90"/>
        <end position="183"/>
    </location>
</feature>
<feature type="compositionally biased region" description="Polar residues" evidence="1">
    <location>
        <begin position="145"/>
        <end position="166"/>
    </location>
</feature>
<reference evidence="3 4" key="1">
    <citation type="journal article" date="2024" name="Int. J. Syst. Evol. Microbiol.">
        <title>Paenibacillus hexagrammi sp. nov., a novel bacterium isolated from the gut content of Hexagrammos agrammus.</title>
        <authorList>
            <person name="Jung H.K."/>
            <person name="Kim D.G."/>
            <person name="Zin H."/>
            <person name="Park J."/>
            <person name="Jung H."/>
            <person name="Kim Y.O."/>
            <person name="Kong H.J."/>
            <person name="Kim J.W."/>
            <person name="Kim Y.S."/>
        </authorList>
    </citation>
    <scope>NUCLEOTIDE SEQUENCE [LARGE SCALE GENOMIC DNA]</scope>
    <source>
        <strain evidence="3 4">YPD9-1</strain>
    </source>
</reference>
<keyword evidence="2" id="KW-0472">Membrane</keyword>
<gene>
    <name evidence="3" type="ORF">L0M14_05280</name>
</gene>
<dbReference type="EMBL" id="CP090978">
    <property type="protein sequence ID" value="UJF34591.1"/>
    <property type="molecule type" value="Genomic_DNA"/>
</dbReference>
<keyword evidence="2" id="KW-1133">Transmembrane helix</keyword>
<feature type="transmembrane region" description="Helical" evidence="2">
    <location>
        <begin position="43"/>
        <end position="62"/>
    </location>
</feature>
<proteinExistence type="predicted"/>
<feature type="compositionally biased region" description="Basic and acidic residues" evidence="1">
    <location>
        <begin position="102"/>
        <end position="112"/>
    </location>
</feature>
<accession>A0ABY3SNB4</accession>
<evidence type="ECO:0000256" key="1">
    <source>
        <dbReference type="SAM" id="MobiDB-lite"/>
    </source>
</evidence>
<keyword evidence="2" id="KW-0812">Transmembrane</keyword>
<evidence type="ECO:0000313" key="3">
    <source>
        <dbReference type="EMBL" id="UJF34591.1"/>
    </source>
</evidence>
<evidence type="ECO:0000256" key="2">
    <source>
        <dbReference type="SAM" id="Phobius"/>
    </source>
</evidence>
<dbReference type="RefSeq" id="WP_235121165.1">
    <property type="nucleotide sequence ID" value="NZ_CP090978.1"/>
</dbReference>
<evidence type="ECO:0000313" key="4">
    <source>
        <dbReference type="Proteomes" id="UP001649230"/>
    </source>
</evidence>
<organism evidence="3 4">
    <name type="scientific">Paenibacillus hexagrammi</name>
    <dbReference type="NCBI Taxonomy" id="2908839"/>
    <lineage>
        <taxon>Bacteria</taxon>
        <taxon>Bacillati</taxon>
        <taxon>Bacillota</taxon>
        <taxon>Bacilli</taxon>
        <taxon>Bacillales</taxon>
        <taxon>Paenibacillaceae</taxon>
        <taxon>Paenibacillus</taxon>
    </lineage>
</organism>
<name>A0ABY3SNB4_9BACL</name>
<sequence>MWYFFCCPCNQYVTYLSNKIIIKRIRFVPWAVRDMKKKRSKKWIIWIGGTVVVTVCIGYFAMDAAVSYILKSMVPQLSVISDHVESNPLSEAQASSPIKNDQGNHSKGEEVKAVQTKQPPSSMNDASNSQSKISATEDASKKATSDSNLSTQESNRNQAPVASTTPEPKKTEAGFTYDSQVSTEKAKEVEDAITIKEKAAVSTVLLKKLSVSELQLFARMASNGLSTEEKKEAKQIILKKLTEDEYDKLIQIAAKYGLSQGKNYQESLKEQK</sequence>
<dbReference type="Proteomes" id="UP001649230">
    <property type="component" value="Chromosome"/>
</dbReference>
<protein>
    <submittedName>
        <fullName evidence="3">Uncharacterized protein</fullName>
    </submittedName>
</protein>
<feature type="compositionally biased region" description="Polar residues" evidence="1">
    <location>
        <begin position="115"/>
        <end position="134"/>
    </location>
</feature>
<feature type="compositionally biased region" description="Polar residues" evidence="1">
    <location>
        <begin position="90"/>
        <end position="101"/>
    </location>
</feature>